<dbReference type="Proteomes" id="UP000198793">
    <property type="component" value="Unassembled WGS sequence"/>
</dbReference>
<keyword evidence="2" id="KW-0808">Transferase</keyword>
<dbReference type="SUPFAM" id="SSF55729">
    <property type="entry name" value="Acyl-CoA N-acyltransferases (Nat)"/>
    <property type="match status" value="1"/>
</dbReference>
<protein>
    <submittedName>
        <fullName evidence="2">Acetyltransferase (GNAT) domain-containing protein</fullName>
    </submittedName>
</protein>
<evidence type="ECO:0000313" key="2">
    <source>
        <dbReference type="EMBL" id="SDO33306.1"/>
    </source>
</evidence>
<proteinExistence type="predicted"/>
<dbReference type="InterPro" id="IPR016181">
    <property type="entry name" value="Acyl_CoA_acyltransferase"/>
</dbReference>
<organism evidence="2 3">
    <name type="scientific">Aureimonas jatrophae</name>
    <dbReference type="NCBI Taxonomy" id="1166073"/>
    <lineage>
        <taxon>Bacteria</taxon>
        <taxon>Pseudomonadati</taxon>
        <taxon>Pseudomonadota</taxon>
        <taxon>Alphaproteobacteria</taxon>
        <taxon>Hyphomicrobiales</taxon>
        <taxon>Aurantimonadaceae</taxon>
        <taxon>Aureimonas</taxon>
    </lineage>
</organism>
<feature type="domain" description="N-acetyltransferase" evidence="1">
    <location>
        <begin position="16"/>
        <end position="176"/>
    </location>
</feature>
<gene>
    <name evidence="2" type="ORF">SAMN05192530_105263</name>
</gene>
<dbReference type="AlphaFoldDB" id="A0A1H0IPI1"/>
<dbReference type="CDD" id="cd04301">
    <property type="entry name" value="NAT_SF"/>
    <property type="match status" value="1"/>
</dbReference>
<evidence type="ECO:0000313" key="3">
    <source>
        <dbReference type="Proteomes" id="UP000198793"/>
    </source>
</evidence>
<dbReference type="GO" id="GO:0016747">
    <property type="term" value="F:acyltransferase activity, transferring groups other than amino-acyl groups"/>
    <property type="evidence" value="ECO:0007669"/>
    <property type="project" value="InterPro"/>
</dbReference>
<name>A0A1H0IPI1_9HYPH</name>
<dbReference type="InterPro" id="IPR000182">
    <property type="entry name" value="GNAT_dom"/>
</dbReference>
<accession>A0A1H0IPI1</accession>
<keyword evidence="3" id="KW-1185">Reference proteome</keyword>
<evidence type="ECO:0000259" key="1">
    <source>
        <dbReference type="PROSITE" id="PS51186"/>
    </source>
</evidence>
<reference evidence="2 3" key="1">
    <citation type="submission" date="2016-10" db="EMBL/GenBank/DDBJ databases">
        <authorList>
            <person name="de Groot N.N."/>
        </authorList>
    </citation>
    <scope>NUCLEOTIDE SEQUENCE [LARGE SCALE GENOMIC DNA]</scope>
    <source>
        <strain evidence="3">L7-484,KACC 16230,DSM 25025</strain>
    </source>
</reference>
<dbReference type="Pfam" id="PF00583">
    <property type="entry name" value="Acetyltransf_1"/>
    <property type="match status" value="1"/>
</dbReference>
<dbReference type="STRING" id="1166073.SAMN05192530_105263"/>
<dbReference type="Gene3D" id="3.40.630.30">
    <property type="match status" value="1"/>
</dbReference>
<dbReference type="EMBL" id="FNIT01000005">
    <property type="protein sequence ID" value="SDO33306.1"/>
    <property type="molecule type" value="Genomic_DNA"/>
</dbReference>
<sequence>MKPGRRAFRGMAPEPYRIRMMEPGEAMRLREIDRRAGQLLVDAGHLADAEPLEPGRFIQFLLAHEVFVAERDGKAVGFAASVDLAEILAGEPEAAEGAGCTWLSALSVDPEHGRRGLGSALLQAVVARAGWFFQRAIALSTARDLAFNEGFYAKRGFLAVPAPDRPPALRKRFDAELPPGVDPERRTVMVRWL</sequence>
<dbReference type="PROSITE" id="PS51186">
    <property type="entry name" value="GNAT"/>
    <property type="match status" value="1"/>
</dbReference>